<comment type="caution">
    <text evidence="1">The sequence shown here is derived from an EMBL/GenBank/DDBJ whole genome shotgun (WGS) entry which is preliminary data.</text>
</comment>
<reference evidence="1 2" key="1">
    <citation type="submission" date="2018-06" db="EMBL/GenBank/DDBJ databases">
        <title>Extensive metabolic versatility and redundancy in microbially diverse, dynamic hydrothermal sediments.</title>
        <authorList>
            <person name="Dombrowski N."/>
            <person name="Teske A."/>
            <person name="Baker B.J."/>
        </authorList>
    </citation>
    <scope>NUCLEOTIDE SEQUENCE [LARGE SCALE GENOMIC DNA]</scope>
    <source>
        <strain evidence="1">B34_G17</strain>
    </source>
</reference>
<name>A0A497F098_9CREN</name>
<dbReference type="Pfam" id="PF20143">
    <property type="entry name" value="NAD_kinase_C"/>
    <property type="match status" value="1"/>
</dbReference>
<evidence type="ECO:0000313" key="2">
    <source>
        <dbReference type="Proteomes" id="UP000272051"/>
    </source>
</evidence>
<sequence>KKAKVVITPIGNQGFIFGRGNQQISPRVLRKVGKENVIILATPSKLSGIKSLKVDTGDEDVDLMFRGYLKVVIDYGRERVVKCS</sequence>
<dbReference type="Proteomes" id="UP000272051">
    <property type="component" value="Unassembled WGS sequence"/>
</dbReference>
<organism evidence="1 2">
    <name type="scientific">Thermoproteota archaeon</name>
    <dbReference type="NCBI Taxonomy" id="2056631"/>
    <lineage>
        <taxon>Archaea</taxon>
        <taxon>Thermoproteota</taxon>
    </lineage>
</organism>
<dbReference type="InterPro" id="IPR039065">
    <property type="entry name" value="AcoX-like"/>
</dbReference>
<gene>
    <name evidence="1" type="ORF">DRJ33_02195</name>
</gene>
<protein>
    <submittedName>
        <fullName evidence="1">ATP-NAD kinase</fullName>
    </submittedName>
</protein>
<proteinExistence type="predicted"/>
<keyword evidence="1" id="KW-0808">Transferase</keyword>
<dbReference type="GO" id="GO:0016301">
    <property type="term" value="F:kinase activity"/>
    <property type="evidence" value="ECO:0007669"/>
    <property type="project" value="UniProtKB-KW"/>
</dbReference>
<feature type="non-terminal residue" evidence="1">
    <location>
        <position position="1"/>
    </location>
</feature>
<accession>A0A497F098</accession>
<dbReference type="PANTHER" id="PTHR40697:SF2">
    <property type="entry name" value="ATP-NAD KINASE-RELATED"/>
    <property type="match status" value="1"/>
</dbReference>
<evidence type="ECO:0000313" key="1">
    <source>
        <dbReference type="EMBL" id="RLE53024.1"/>
    </source>
</evidence>
<dbReference type="AlphaFoldDB" id="A0A497F098"/>
<keyword evidence="1" id="KW-0418">Kinase</keyword>
<dbReference type="PANTHER" id="PTHR40697">
    <property type="entry name" value="ACETOIN CATABOLISM PROTEIN X"/>
    <property type="match status" value="1"/>
</dbReference>
<dbReference type="EMBL" id="QMQX01000025">
    <property type="protein sequence ID" value="RLE53024.1"/>
    <property type="molecule type" value="Genomic_DNA"/>
</dbReference>